<evidence type="ECO:0000313" key="7">
    <source>
        <dbReference type="EMBL" id="TXE26697.1"/>
    </source>
</evidence>
<comment type="caution">
    <text evidence="7">The sequence shown here is derived from an EMBL/GenBank/DDBJ whole genome shotgun (WGS) entry which is preliminary data.</text>
</comment>
<dbReference type="PANTHER" id="PTHR30349">
    <property type="entry name" value="PHAGE INTEGRASE-RELATED"/>
    <property type="match status" value="1"/>
</dbReference>
<reference evidence="7 8" key="1">
    <citation type="submission" date="2019-07" db="EMBL/GenBank/DDBJ databases">
        <title>Serratia strains were isolated from fresh produce.</title>
        <authorList>
            <person name="Cho G.-S."/>
            <person name="Stein M."/>
            <person name="Lee W."/>
            <person name="Suh S.H."/>
            <person name="Franz C.M.A.P."/>
        </authorList>
    </citation>
    <scope>NUCLEOTIDE SEQUENCE [LARGE SCALE GENOMIC DNA]</scope>
    <source>
        <strain evidence="7 8">S17</strain>
    </source>
</reference>
<dbReference type="InterPro" id="IPR002104">
    <property type="entry name" value="Integrase_catalytic"/>
</dbReference>
<evidence type="ECO:0000313" key="8">
    <source>
        <dbReference type="Proteomes" id="UP000321307"/>
    </source>
</evidence>
<dbReference type="Gene3D" id="1.10.443.10">
    <property type="entry name" value="Intergrase catalytic core"/>
    <property type="match status" value="1"/>
</dbReference>
<evidence type="ECO:0000259" key="6">
    <source>
        <dbReference type="PROSITE" id="PS51900"/>
    </source>
</evidence>
<feature type="domain" description="Core-binding (CB)" evidence="6">
    <location>
        <begin position="59"/>
        <end position="138"/>
    </location>
</feature>
<dbReference type="PANTHER" id="PTHR30349:SF93">
    <property type="entry name" value="FELS-2 PROPHAGE PROTEIN"/>
    <property type="match status" value="1"/>
</dbReference>
<dbReference type="Pfam" id="PF00589">
    <property type="entry name" value="Phage_integrase"/>
    <property type="match status" value="1"/>
</dbReference>
<dbReference type="InterPro" id="IPR011010">
    <property type="entry name" value="DNA_brk_join_enz"/>
</dbReference>
<dbReference type="GO" id="GO:0003677">
    <property type="term" value="F:DNA binding"/>
    <property type="evidence" value="ECO:0007669"/>
    <property type="project" value="UniProtKB-UniRule"/>
</dbReference>
<dbReference type="GO" id="GO:0015074">
    <property type="term" value="P:DNA integration"/>
    <property type="evidence" value="ECO:0007669"/>
    <property type="project" value="UniProtKB-KW"/>
</dbReference>
<dbReference type="PROSITE" id="PS51898">
    <property type="entry name" value="TYR_RECOMBINASE"/>
    <property type="match status" value="1"/>
</dbReference>
<keyword evidence="1" id="KW-0229">DNA integration</keyword>
<dbReference type="PROSITE" id="PS51900">
    <property type="entry name" value="CB"/>
    <property type="match status" value="1"/>
</dbReference>
<evidence type="ECO:0000259" key="5">
    <source>
        <dbReference type="PROSITE" id="PS51898"/>
    </source>
</evidence>
<dbReference type="GO" id="GO:0006310">
    <property type="term" value="P:DNA recombination"/>
    <property type="evidence" value="ECO:0007669"/>
    <property type="project" value="UniProtKB-KW"/>
</dbReference>
<evidence type="ECO:0000256" key="2">
    <source>
        <dbReference type="ARBA" id="ARBA00023125"/>
    </source>
</evidence>
<dbReference type="CDD" id="cd00796">
    <property type="entry name" value="INT_Rci_Hp1_C"/>
    <property type="match status" value="1"/>
</dbReference>
<dbReference type="AlphaFoldDB" id="A0A9X9BZD2"/>
<evidence type="ECO:0000256" key="3">
    <source>
        <dbReference type="ARBA" id="ARBA00023172"/>
    </source>
</evidence>
<organism evidence="7 8">
    <name type="scientific">Serratia ureilytica</name>
    <dbReference type="NCBI Taxonomy" id="300181"/>
    <lineage>
        <taxon>Bacteria</taxon>
        <taxon>Pseudomonadati</taxon>
        <taxon>Pseudomonadota</taxon>
        <taxon>Gammaproteobacteria</taxon>
        <taxon>Enterobacterales</taxon>
        <taxon>Yersiniaceae</taxon>
        <taxon>Serratia</taxon>
    </lineage>
</organism>
<name>A0A9X9BZD2_9GAMM</name>
<protein>
    <submittedName>
        <fullName evidence="7">Tyrosine-type recombinase/integrase</fullName>
    </submittedName>
</protein>
<dbReference type="InterPro" id="IPR013762">
    <property type="entry name" value="Integrase-like_cat_sf"/>
</dbReference>
<dbReference type="Pfam" id="PF24624">
    <property type="entry name" value="Int_N"/>
    <property type="match status" value="1"/>
</dbReference>
<proteinExistence type="predicted"/>
<keyword evidence="2 4" id="KW-0238">DNA-binding</keyword>
<evidence type="ECO:0000256" key="1">
    <source>
        <dbReference type="ARBA" id="ARBA00022908"/>
    </source>
</evidence>
<sequence length="329" mass="37773">MSIKALEAGRYKVDVRPRGRSGRRIQRVFKKKADAVAFERYVLSHMHNKEWLEKPVDQRRLSELLEVWWELGGRNATYADNLKIRLEKIINQMNNPRASQMTKRFMTEYRSSRLAAGVKESTVNRDETVISSMFRLLIEVGECHGDNPIRQLPALREKTPEMTYLTREDIDRLLKALDGDARRLTILCLSTGARWGEANKVTAENVLNNRVTFTKTKNGKIRTVPISSDVMREIKIRESGLLFDVDYEEYRKLLRGVKPTLPKGQAAHVLRHTFAAHFMMNGGNILTLQRIMGHATIQQTMTYAHLAPDFLQDAMRLNPLTGIALDGIR</sequence>
<dbReference type="Proteomes" id="UP000321307">
    <property type="component" value="Unassembled WGS sequence"/>
</dbReference>
<dbReference type="RefSeq" id="WP_147838822.1">
    <property type="nucleotide sequence ID" value="NZ_VOUP01000013.1"/>
</dbReference>
<dbReference type="SUPFAM" id="SSF56349">
    <property type="entry name" value="DNA breaking-rejoining enzymes"/>
    <property type="match status" value="1"/>
</dbReference>
<accession>A0A9X9BZD2</accession>
<dbReference type="InterPro" id="IPR050090">
    <property type="entry name" value="Tyrosine_recombinase_XerCD"/>
</dbReference>
<feature type="domain" description="Tyr recombinase" evidence="5">
    <location>
        <begin position="160"/>
        <end position="316"/>
    </location>
</feature>
<dbReference type="EMBL" id="VOUP01000013">
    <property type="protein sequence ID" value="TXE26697.1"/>
    <property type="molecule type" value="Genomic_DNA"/>
</dbReference>
<evidence type="ECO:0000256" key="4">
    <source>
        <dbReference type="PROSITE-ProRule" id="PRU01248"/>
    </source>
</evidence>
<gene>
    <name evidence="7" type="ORF">FOT63_20025</name>
</gene>
<keyword evidence="3" id="KW-0233">DNA recombination</keyword>
<dbReference type="InterPro" id="IPR057084">
    <property type="entry name" value="Int_N"/>
</dbReference>
<dbReference type="InterPro" id="IPR044068">
    <property type="entry name" value="CB"/>
</dbReference>